<sequence>MVPPNLLSFPSSSTPPPPVRNPNPNLGFGVPSPARSLDLAASDVHADAPALRRGAPTPSPSEPGGSDAEAPPMGATRSGTLGGRRRGGGGRMSPLKSSTRTSTSISIPMRGFGIRFGSLRWDLYSDFLVFKAYGYLLPAIIASMLLATGPKAFLMALALPLGQSAVSLAIEKIWGKNREGPRTKPKTKKKPFARPTDNFFRRQRQDVSSSENNGKPSYHSWVSADNGSEGSKSSKPRFGGWDALDRQGNLNNGPVRTQSRTINGSGLSEEPVNKLSTKGRYRDAPLLLRLLIAVFPFLGSWTRIL</sequence>
<feature type="compositionally biased region" description="Polar residues" evidence="1">
    <location>
        <begin position="206"/>
        <end position="215"/>
    </location>
</feature>
<accession>A0A6V7PJ08</accession>
<feature type="compositionally biased region" description="Low complexity" evidence="1">
    <location>
        <begin position="1"/>
        <end position="12"/>
    </location>
</feature>
<feature type="compositionally biased region" description="Polar residues" evidence="1">
    <location>
        <begin position="223"/>
        <end position="233"/>
    </location>
</feature>
<feature type="compositionally biased region" description="Basic residues" evidence="1">
    <location>
        <begin position="183"/>
        <end position="192"/>
    </location>
</feature>
<dbReference type="PANTHER" id="PTHR35719:SF5">
    <property type="entry name" value="T6K12.7 PROTEIN"/>
    <property type="match status" value="1"/>
</dbReference>
<feature type="region of interest" description="Disordered" evidence="1">
    <location>
        <begin position="177"/>
        <end position="275"/>
    </location>
</feature>
<feature type="region of interest" description="Disordered" evidence="1">
    <location>
        <begin position="1"/>
        <end position="102"/>
    </location>
</feature>
<dbReference type="PANTHER" id="PTHR35719">
    <property type="entry name" value="OS01G0680600 PROTEIN"/>
    <property type="match status" value="1"/>
</dbReference>
<name>A0A6V7PJ08_ANACO</name>
<gene>
    <name evidence="2" type="ORF">CB5_LOCUS14073</name>
</gene>
<proteinExistence type="predicted"/>
<protein>
    <submittedName>
        <fullName evidence="2">Uncharacterized protein</fullName>
    </submittedName>
</protein>
<dbReference type="EMBL" id="LR862148">
    <property type="protein sequence ID" value="CAD1830862.1"/>
    <property type="molecule type" value="Genomic_DNA"/>
</dbReference>
<reference evidence="2" key="1">
    <citation type="submission" date="2020-07" db="EMBL/GenBank/DDBJ databases">
        <authorList>
            <person name="Lin J."/>
        </authorList>
    </citation>
    <scope>NUCLEOTIDE SEQUENCE</scope>
</reference>
<evidence type="ECO:0000256" key="1">
    <source>
        <dbReference type="SAM" id="MobiDB-lite"/>
    </source>
</evidence>
<organism evidence="2">
    <name type="scientific">Ananas comosus var. bracteatus</name>
    <name type="common">red pineapple</name>
    <dbReference type="NCBI Taxonomy" id="296719"/>
    <lineage>
        <taxon>Eukaryota</taxon>
        <taxon>Viridiplantae</taxon>
        <taxon>Streptophyta</taxon>
        <taxon>Embryophyta</taxon>
        <taxon>Tracheophyta</taxon>
        <taxon>Spermatophyta</taxon>
        <taxon>Magnoliopsida</taxon>
        <taxon>Liliopsida</taxon>
        <taxon>Poales</taxon>
        <taxon>Bromeliaceae</taxon>
        <taxon>Bromelioideae</taxon>
        <taxon>Ananas</taxon>
    </lineage>
</organism>
<evidence type="ECO:0000313" key="2">
    <source>
        <dbReference type="EMBL" id="CAD1830862.1"/>
    </source>
</evidence>
<dbReference type="AlphaFoldDB" id="A0A6V7PJ08"/>
<feature type="compositionally biased region" description="Polar residues" evidence="1">
    <location>
        <begin position="248"/>
        <end position="266"/>
    </location>
</feature>